<name>A0A1F8FMH5_9BACT</name>
<protein>
    <submittedName>
        <fullName evidence="1">Uncharacterized protein</fullName>
    </submittedName>
</protein>
<accession>A0A1F8FMH5</accession>
<proteinExistence type="predicted"/>
<organism evidence="1 2">
    <name type="scientific">Candidatus Yanofskybacteria bacterium RIFCSPHIGHO2_02_FULL_43_22</name>
    <dbReference type="NCBI Taxonomy" id="1802681"/>
    <lineage>
        <taxon>Bacteria</taxon>
        <taxon>Candidatus Yanofskyibacteriota</taxon>
    </lineage>
</organism>
<evidence type="ECO:0000313" key="2">
    <source>
        <dbReference type="Proteomes" id="UP000176581"/>
    </source>
</evidence>
<evidence type="ECO:0000313" key="1">
    <source>
        <dbReference type="EMBL" id="OGN14325.1"/>
    </source>
</evidence>
<reference evidence="1 2" key="1">
    <citation type="journal article" date="2016" name="Nat. Commun.">
        <title>Thousands of microbial genomes shed light on interconnected biogeochemical processes in an aquifer system.</title>
        <authorList>
            <person name="Anantharaman K."/>
            <person name="Brown C.T."/>
            <person name="Hug L.A."/>
            <person name="Sharon I."/>
            <person name="Castelle C.J."/>
            <person name="Probst A.J."/>
            <person name="Thomas B.C."/>
            <person name="Singh A."/>
            <person name="Wilkins M.J."/>
            <person name="Karaoz U."/>
            <person name="Brodie E.L."/>
            <person name="Williams K.H."/>
            <person name="Hubbard S.S."/>
            <person name="Banfield J.F."/>
        </authorList>
    </citation>
    <scope>NUCLEOTIDE SEQUENCE [LARGE SCALE GENOMIC DNA]</scope>
</reference>
<sequence length="108" mass="12713">MLEMLKRALYQVAKAVIGLKWFLLSDYYVRLGVQARYLYKQSSLFKDRWQQIGLDYAEQSFGDDLGGIGRHFFWKAQHSPWPIKKRIILDWVLGRPARSYAMVGNDNI</sequence>
<dbReference type="EMBL" id="MGJV01000027">
    <property type="protein sequence ID" value="OGN14325.1"/>
    <property type="molecule type" value="Genomic_DNA"/>
</dbReference>
<gene>
    <name evidence="1" type="ORF">A3J47_01780</name>
</gene>
<comment type="caution">
    <text evidence="1">The sequence shown here is derived from an EMBL/GenBank/DDBJ whole genome shotgun (WGS) entry which is preliminary data.</text>
</comment>
<dbReference type="Proteomes" id="UP000176581">
    <property type="component" value="Unassembled WGS sequence"/>
</dbReference>
<dbReference type="AlphaFoldDB" id="A0A1F8FMH5"/>